<accession>A0A937FV19</accession>
<keyword evidence="2" id="KW-1185">Reference proteome</keyword>
<dbReference type="EMBL" id="JAEUGD010000002">
    <property type="protein sequence ID" value="MBL6444840.1"/>
    <property type="molecule type" value="Genomic_DNA"/>
</dbReference>
<dbReference type="AlphaFoldDB" id="A0A937FV19"/>
<protein>
    <submittedName>
        <fullName evidence="1">Uncharacterized protein</fullName>
    </submittedName>
</protein>
<gene>
    <name evidence="1" type="ORF">JMN32_00875</name>
</gene>
<name>A0A937FV19_9BACT</name>
<sequence length="348" mass="40766">MIGANVNGIKVEDLFQCYDKYNFLYQEKKEKMRYLYPMIKANWSIAMDMPWENFLLLTYNRPEKDLFASVSAWRSTFRSYLIQHMVSNHAENTRLILLHFLELLKEDIVENNAIQVYYQPKTKFAHNMFSHLESVAGPSHSHLRTYRFLSYPLKPIHLNSSSIYAEELNSNNKEDILQFVTQERGQFYTWVQDLDSDDFNLSELDANYKKYGLSRTRKVVAYKDSKNNILGITLINKASAGLNFSLLENSTEIILNSKQPIWVINEVLNNILYHLPSDYIKSDINQIPLLIDPQYEDLVNAYGGTTMRTYNYFTCDSTVQDKWSLYLVNELKSVHEHLLVKNEQSKVS</sequence>
<dbReference type="Proteomes" id="UP000614216">
    <property type="component" value="Unassembled WGS sequence"/>
</dbReference>
<reference evidence="1" key="1">
    <citation type="submission" date="2021-01" db="EMBL/GenBank/DDBJ databases">
        <title>Fulvivirga kasyanovii gen. nov., sp nov., a novel member of the phylum Bacteroidetes isolated from seawater in a mussel farm.</title>
        <authorList>
            <person name="Zhao L.-H."/>
            <person name="Wang Z.-J."/>
        </authorList>
    </citation>
    <scope>NUCLEOTIDE SEQUENCE</scope>
    <source>
        <strain evidence="1">29W222</strain>
    </source>
</reference>
<dbReference type="RefSeq" id="WP_202854385.1">
    <property type="nucleotide sequence ID" value="NZ_JAEUGD010000002.1"/>
</dbReference>
<comment type="caution">
    <text evidence="1">The sequence shown here is derived from an EMBL/GenBank/DDBJ whole genome shotgun (WGS) entry which is preliminary data.</text>
</comment>
<evidence type="ECO:0000313" key="1">
    <source>
        <dbReference type="EMBL" id="MBL6444840.1"/>
    </source>
</evidence>
<proteinExistence type="predicted"/>
<evidence type="ECO:0000313" key="2">
    <source>
        <dbReference type="Proteomes" id="UP000614216"/>
    </source>
</evidence>
<organism evidence="1 2">
    <name type="scientific">Fulvivirga marina</name>
    <dbReference type="NCBI Taxonomy" id="2494733"/>
    <lineage>
        <taxon>Bacteria</taxon>
        <taxon>Pseudomonadati</taxon>
        <taxon>Bacteroidota</taxon>
        <taxon>Cytophagia</taxon>
        <taxon>Cytophagales</taxon>
        <taxon>Fulvivirgaceae</taxon>
        <taxon>Fulvivirga</taxon>
    </lineage>
</organism>